<dbReference type="InterPro" id="IPR036976">
    <property type="entry name" value="RimM_N_sf"/>
</dbReference>
<evidence type="ECO:0000256" key="5">
    <source>
        <dbReference type="HAMAP-Rule" id="MF_00014"/>
    </source>
</evidence>
<dbReference type="GO" id="GO:0006364">
    <property type="term" value="P:rRNA processing"/>
    <property type="evidence" value="ECO:0007669"/>
    <property type="project" value="UniProtKB-UniRule"/>
</dbReference>
<dbReference type="SUPFAM" id="SSF50447">
    <property type="entry name" value="Translation proteins"/>
    <property type="match status" value="1"/>
</dbReference>
<dbReference type="PANTHER" id="PTHR33692">
    <property type="entry name" value="RIBOSOME MATURATION FACTOR RIMM"/>
    <property type="match status" value="1"/>
</dbReference>
<dbReference type="InterPro" id="IPR011033">
    <property type="entry name" value="PRC_barrel-like_sf"/>
</dbReference>
<dbReference type="Gene3D" id="2.30.30.240">
    <property type="entry name" value="PRC-barrel domain"/>
    <property type="match status" value="1"/>
</dbReference>
<proteinExistence type="inferred from homology"/>
<reference evidence="9 10" key="1">
    <citation type="submission" date="2018-06" db="EMBL/GenBank/DDBJ databases">
        <title>Genomic Encyclopedia of Archaeal and Bacterial Type Strains, Phase II (KMG-II): from individual species to whole genera.</title>
        <authorList>
            <person name="Goeker M."/>
        </authorList>
    </citation>
    <scope>NUCLEOTIDE SEQUENCE [LARGE SCALE GENOMIC DNA]</scope>
    <source>
        <strain evidence="9 10">DSM 24525</strain>
    </source>
</reference>
<evidence type="ECO:0000313" key="9">
    <source>
        <dbReference type="EMBL" id="PZW37869.1"/>
    </source>
</evidence>
<dbReference type="GO" id="GO:0043022">
    <property type="term" value="F:ribosome binding"/>
    <property type="evidence" value="ECO:0007669"/>
    <property type="project" value="InterPro"/>
</dbReference>
<keyword evidence="4 5" id="KW-0143">Chaperone</keyword>
<evidence type="ECO:0000259" key="8">
    <source>
        <dbReference type="Pfam" id="PF24986"/>
    </source>
</evidence>
<keyword evidence="1 5" id="KW-0963">Cytoplasm</keyword>
<dbReference type="Pfam" id="PF24986">
    <property type="entry name" value="PRC_RimM"/>
    <property type="match status" value="1"/>
</dbReference>
<evidence type="ECO:0000259" key="7">
    <source>
        <dbReference type="Pfam" id="PF01782"/>
    </source>
</evidence>
<dbReference type="InterPro" id="IPR011961">
    <property type="entry name" value="RimM"/>
</dbReference>
<dbReference type="Gene3D" id="2.40.30.60">
    <property type="entry name" value="RimM"/>
    <property type="match status" value="1"/>
</dbReference>
<evidence type="ECO:0000256" key="6">
    <source>
        <dbReference type="SAM" id="MobiDB-lite"/>
    </source>
</evidence>
<comment type="subunit">
    <text evidence="5">Binds ribosomal protein uS19.</text>
</comment>
<evidence type="ECO:0000313" key="10">
    <source>
        <dbReference type="Proteomes" id="UP000249688"/>
    </source>
</evidence>
<dbReference type="InterPro" id="IPR056792">
    <property type="entry name" value="PRC_RimM"/>
</dbReference>
<name>A0A2W7IIS3_9PROT</name>
<dbReference type="HAMAP" id="MF_00014">
    <property type="entry name" value="Ribosome_mat_RimM"/>
    <property type="match status" value="1"/>
</dbReference>
<keyword evidence="3 5" id="KW-0698">rRNA processing</keyword>
<dbReference type="GO" id="GO:0042274">
    <property type="term" value="P:ribosomal small subunit biogenesis"/>
    <property type="evidence" value="ECO:0007669"/>
    <property type="project" value="UniProtKB-UniRule"/>
</dbReference>
<accession>A0A2W7IIS3</accession>
<evidence type="ECO:0000256" key="2">
    <source>
        <dbReference type="ARBA" id="ARBA00022517"/>
    </source>
</evidence>
<evidence type="ECO:0000256" key="4">
    <source>
        <dbReference type="ARBA" id="ARBA00023186"/>
    </source>
</evidence>
<evidence type="ECO:0000256" key="1">
    <source>
        <dbReference type="ARBA" id="ARBA00022490"/>
    </source>
</evidence>
<dbReference type="Proteomes" id="UP000249688">
    <property type="component" value="Unassembled WGS sequence"/>
</dbReference>
<feature type="domain" description="RimM N-terminal" evidence="7">
    <location>
        <begin position="8"/>
        <end position="82"/>
    </location>
</feature>
<comment type="domain">
    <text evidence="5">The PRC barrel domain binds ribosomal protein uS19.</text>
</comment>
<keyword evidence="2 5" id="KW-0690">Ribosome biogenesis</keyword>
<feature type="region of interest" description="Disordered" evidence="6">
    <location>
        <begin position="165"/>
        <end position="204"/>
    </location>
</feature>
<dbReference type="InterPro" id="IPR002676">
    <property type="entry name" value="RimM_N"/>
</dbReference>
<dbReference type="Pfam" id="PF01782">
    <property type="entry name" value="RimM"/>
    <property type="match status" value="1"/>
</dbReference>
<feature type="domain" description="Ribosome maturation factor RimM PRC barrel" evidence="8">
    <location>
        <begin position="96"/>
        <end position="161"/>
    </location>
</feature>
<dbReference type="NCBIfam" id="TIGR02273">
    <property type="entry name" value="16S_RimM"/>
    <property type="match status" value="1"/>
</dbReference>
<dbReference type="GO" id="GO:0005737">
    <property type="term" value="C:cytoplasm"/>
    <property type="evidence" value="ECO:0007669"/>
    <property type="project" value="UniProtKB-SubCell"/>
</dbReference>
<organism evidence="9 10">
    <name type="scientific">Humitalea rosea</name>
    <dbReference type="NCBI Taxonomy" id="990373"/>
    <lineage>
        <taxon>Bacteria</taxon>
        <taxon>Pseudomonadati</taxon>
        <taxon>Pseudomonadota</taxon>
        <taxon>Alphaproteobacteria</taxon>
        <taxon>Acetobacterales</taxon>
        <taxon>Roseomonadaceae</taxon>
        <taxon>Humitalea</taxon>
    </lineage>
</organism>
<dbReference type="GO" id="GO:0005840">
    <property type="term" value="C:ribosome"/>
    <property type="evidence" value="ECO:0007669"/>
    <property type="project" value="InterPro"/>
</dbReference>
<dbReference type="AlphaFoldDB" id="A0A2W7IIS3"/>
<comment type="similarity">
    <text evidence="5">Belongs to the RimM family.</text>
</comment>
<dbReference type="RefSeq" id="WP_111400425.1">
    <property type="nucleotide sequence ID" value="NZ_QKYU01000039.1"/>
</dbReference>
<dbReference type="SUPFAM" id="SSF50346">
    <property type="entry name" value="PRC-barrel domain"/>
    <property type="match status" value="1"/>
</dbReference>
<dbReference type="InterPro" id="IPR009000">
    <property type="entry name" value="Transl_B-barrel_sf"/>
</dbReference>
<keyword evidence="10" id="KW-1185">Reference proteome</keyword>
<comment type="caution">
    <text evidence="9">The sequence shown here is derived from an EMBL/GenBank/DDBJ whole genome shotgun (WGS) entry which is preliminary data.</text>
</comment>
<protein>
    <recommendedName>
        <fullName evidence="5">Ribosome maturation factor RimM</fullName>
    </recommendedName>
</protein>
<sequence>MPDPRILVGEIGRPHGVRGLVKIHAFTTEPSDIASYGPLTDAEGVRTFALGWLGGGVARIEGVADRDAAARLTGTRLYVARERLPPVEEEEFYLADLVGLDAATVEGEPQGRVVAVEDFGAGPFLTLRDAEGRETLLPFTRTVVPVVDVAGGKIQVALPDEVIVQPEPGENGLSEEPATAIAGASPLPRRSQHRRNGGQRDAAD</sequence>
<dbReference type="EMBL" id="QKYU01000039">
    <property type="protein sequence ID" value="PZW37869.1"/>
    <property type="molecule type" value="Genomic_DNA"/>
</dbReference>
<dbReference type="PANTHER" id="PTHR33692:SF1">
    <property type="entry name" value="RIBOSOME MATURATION FACTOR RIMM"/>
    <property type="match status" value="1"/>
</dbReference>
<comment type="function">
    <text evidence="5">An accessory protein needed during the final step in the assembly of 30S ribosomal subunit, possibly for assembly of the head region. Essential for efficient processing of 16S rRNA. May be needed both before and after RbfA during the maturation of 16S rRNA. It has affinity for free ribosomal 30S subunits but not for 70S ribosomes.</text>
</comment>
<dbReference type="OrthoDB" id="9788191at2"/>
<evidence type="ECO:0000256" key="3">
    <source>
        <dbReference type="ARBA" id="ARBA00022552"/>
    </source>
</evidence>
<comment type="subcellular location">
    <subcellularLocation>
        <location evidence="5">Cytoplasm</location>
    </subcellularLocation>
</comment>
<gene>
    <name evidence="5" type="primary">rimM</name>
    <name evidence="9" type="ORF">C8P66_13921</name>
</gene>